<dbReference type="AlphaFoldDB" id="A0A2K1E593"/>
<dbReference type="EMBL" id="POWF01000001">
    <property type="protein sequence ID" value="PNQ75430.1"/>
    <property type="molecule type" value="Genomic_DNA"/>
</dbReference>
<sequence length="152" mass="17536">MSFQAQEMSIVRESYKVAAQDKTHLESFYDMMEPITKSDHVALVAYKGAALALQAKYAKTIKEKKDGFIDGVSYIEYAIEKEPNAIEPRFVRLGIQENAPKILKYRNNIEEDKAFLLKQFEHIGSKNLKGHINDYILQSKLFTEEEKESIKE</sequence>
<dbReference type="OrthoDB" id="663842at2"/>
<dbReference type="Proteomes" id="UP000236641">
    <property type="component" value="Unassembled WGS sequence"/>
</dbReference>
<proteinExistence type="predicted"/>
<name>A0A2K1E593_9FLAO</name>
<evidence type="ECO:0000313" key="1">
    <source>
        <dbReference type="EMBL" id="PNQ75430.1"/>
    </source>
</evidence>
<keyword evidence="2" id="KW-1185">Reference proteome</keyword>
<protein>
    <submittedName>
        <fullName evidence="1">Uncharacterized protein</fullName>
    </submittedName>
</protein>
<organism evidence="1 2">
    <name type="scientific">Hanstruepera neustonica</name>
    <dbReference type="NCBI Taxonomy" id="1445657"/>
    <lineage>
        <taxon>Bacteria</taxon>
        <taxon>Pseudomonadati</taxon>
        <taxon>Bacteroidota</taxon>
        <taxon>Flavobacteriia</taxon>
        <taxon>Flavobacteriales</taxon>
        <taxon>Flavobacteriaceae</taxon>
        <taxon>Hanstruepera</taxon>
    </lineage>
</organism>
<accession>A0A2K1E593</accession>
<reference evidence="1 2" key="1">
    <citation type="submission" date="2018-01" db="EMBL/GenBank/DDBJ databases">
        <title>The draft genome of Hanstruepera neustonica JCM19743.</title>
        <authorList>
            <person name="He R.-H."/>
            <person name="Du Z.-J."/>
        </authorList>
    </citation>
    <scope>NUCLEOTIDE SEQUENCE [LARGE SCALE GENOMIC DNA]</scope>
    <source>
        <strain evidence="1 2">JCM19743</strain>
    </source>
</reference>
<comment type="caution">
    <text evidence="1">The sequence shown here is derived from an EMBL/GenBank/DDBJ whole genome shotgun (WGS) entry which is preliminary data.</text>
</comment>
<gene>
    <name evidence="1" type="ORF">C1T31_00490</name>
</gene>
<evidence type="ECO:0000313" key="2">
    <source>
        <dbReference type="Proteomes" id="UP000236641"/>
    </source>
</evidence>